<dbReference type="InterPro" id="IPR032808">
    <property type="entry name" value="DoxX"/>
</dbReference>
<feature type="transmembrane region" description="Helical" evidence="5">
    <location>
        <begin position="97"/>
        <end position="116"/>
    </location>
</feature>
<keyword evidence="2 5" id="KW-0812">Transmembrane</keyword>
<comment type="caution">
    <text evidence="6">The sequence shown here is derived from an EMBL/GenBank/DDBJ whole genome shotgun (WGS) entry which is preliminary data.</text>
</comment>
<dbReference type="GO" id="GO:0016020">
    <property type="term" value="C:membrane"/>
    <property type="evidence" value="ECO:0007669"/>
    <property type="project" value="UniProtKB-SubCell"/>
</dbReference>
<name>A0A1F6BRV0_9BACT</name>
<evidence type="ECO:0000256" key="2">
    <source>
        <dbReference type="ARBA" id="ARBA00022692"/>
    </source>
</evidence>
<evidence type="ECO:0000256" key="4">
    <source>
        <dbReference type="ARBA" id="ARBA00023136"/>
    </source>
</evidence>
<reference evidence="6 7" key="1">
    <citation type="journal article" date="2016" name="Nat. Commun.">
        <title>Thousands of microbial genomes shed light on interconnected biogeochemical processes in an aquifer system.</title>
        <authorList>
            <person name="Anantharaman K."/>
            <person name="Brown C.T."/>
            <person name="Hug L.A."/>
            <person name="Sharon I."/>
            <person name="Castelle C.J."/>
            <person name="Probst A.J."/>
            <person name="Thomas B.C."/>
            <person name="Singh A."/>
            <person name="Wilkins M.J."/>
            <person name="Karaoz U."/>
            <person name="Brodie E.L."/>
            <person name="Williams K.H."/>
            <person name="Hubbard S.S."/>
            <person name="Banfield J.F."/>
        </authorList>
    </citation>
    <scope>NUCLEOTIDE SEQUENCE [LARGE SCALE GENOMIC DNA]</scope>
</reference>
<dbReference type="EMBL" id="MFKI01000001">
    <property type="protein sequence ID" value="OGG39650.1"/>
    <property type="molecule type" value="Genomic_DNA"/>
</dbReference>
<evidence type="ECO:0008006" key="8">
    <source>
        <dbReference type="Google" id="ProtNLM"/>
    </source>
</evidence>
<evidence type="ECO:0000256" key="5">
    <source>
        <dbReference type="SAM" id="Phobius"/>
    </source>
</evidence>
<comment type="subcellular location">
    <subcellularLocation>
        <location evidence="1">Membrane</location>
        <topology evidence="1">Multi-pass membrane protein</topology>
    </subcellularLocation>
</comment>
<dbReference type="Pfam" id="PF07681">
    <property type="entry name" value="DoxX"/>
    <property type="match status" value="1"/>
</dbReference>
<evidence type="ECO:0000313" key="7">
    <source>
        <dbReference type="Proteomes" id="UP000179324"/>
    </source>
</evidence>
<feature type="transmembrane region" description="Helical" evidence="5">
    <location>
        <begin position="9"/>
        <end position="29"/>
    </location>
</feature>
<keyword evidence="4 5" id="KW-0472">Membrane</keyword>
<sequence length="125" mass="13971">MIGKLKPAFALRIGLGLVFIYAGLLSFLAPEDWIGFVPRWVGNVIDPQLFLSVHAGFEIVLGLAILAGFLLPLASLLTFFDMFALLLFYGIDEVTFRDFGLLMSALALYLLTIKQYQRENIGKRN</sequence>
<gene>
    <name evidence="6" type="ORF">A2127_02550</name>
</gene>
<protein>
    <recommendedName>
        <fullName evidence="8">DoxX family protein</fullName>
    </recommendedName>
</protein>
<evidence type="ECO:0000256" key="1">
    <source>
        <dbReference type="ARBA" id="ARBA00004141"/>
    </source>
</evidence>
<accession>A0A1F6BRV0</accession>
<evidence type="ECO:0000313" key="6">
    <source>
        <dbReference type="EMBL" id="OGG39650.1"/>
    </source>
</evidence>
<organism evidence="6 7">
    <name type="scientific">Candidatus Jorgensenbacteria bacterium GWC1_48_12</name>
    <dbReference type="NCBI Taxonomy" id="1798469"/>
    <lineage>
        <taxon>Bacteria</taxon>
        <taxon>Candidatus Joergenseniibacteriota</taxon>
    </lineage>
</organism>
<proteinExistence type="predicted"/>
<keyword evidence="3 5" id="KW-1133">Transmembrane helix</keyword>
<dbReference type="AlphaFoldDB" id="A0A1F6BRV0"/>
<dbReference type="Proteomes" id="UP000179324">
    <property type="component" value="Unassembled WGS sequence"/>
</dbReference>
<evidence type="ECO:0000256" key="3">
    <source>
        <dbReference type="ARBA" id="ARBA00022989"/>
    </source>
</evidence>